<organism evidence="2 3">
    <name type="scientific">Caenorhabditis briggsae</name>
    <dbReference type="NCBI Taxonomy" id="6238"/>
    <lineage>
        <taxon>Eukaryota</taxon>
        <taxon>Metazoa</taxon>
        <taxon>Ecdysozoa</taxon>
        <taxon>Nematoda</taxon>
        <taxon>Chromadorea</taxon>
        <taxon>Rhabditida</taxon>
        <taxon>Rhabditina</taxon>
        <taxon>Rhabditomorpha</taxon>
        <taxon>Rhabditoidea</taxon>
        <taxon>Rhabditidae</taxon>
        <taxon>Peloderinae</taxon>
        <taxon>Caenorhabditis</taxon>
    </lineage>
</organism>
<sequence length="727" mass="80788">MSCNQQPNTSPDGDLLLKILRSIFAKGSDQDDETEFVLPNEVNVTELLKHIVDFMKPTTENLIDQPLDLSPPVKRARVQQSSSVIFRAPEVPSINLSELETNNSRIGTLQDQGFPFSLKSVAQKTPKVYIDRLGIPRLQMTERQSSVSGIQKPSKSVLSVPKLSVTSPISSEIGTAAADKNSNIATTSSSSSASPIAVPSKSPVVFLDQVGMTQIYMMEPSTTYSGMQENAEPVSKANVPVPAKNNSSPEKAELVPTTIPLAATIILDPLEMANLKVKKPERSGEGMNQNKKCTPITNPATTPASPTSNAKPSTAPSSSTPNTNLVPSSSTSQNQSEEPAPGTQAVPSHAPKAVVSKPNTISEMPHQMQRGPEMQGNLYNMNFVVHPAHLPYPAIPGLMGYPGFVPPMMFPPHPHMPAHVIVPSPVSTTSDVFQPADEVLQYLLNDLKDEQMIKRLKNLPEPQPEAFWTYLREETVGKTKVIEDLASKFSRDFCNCSYMSQARAEIIGAKYGVNRQVVCSAYARYRFCYRRSNHFSVQRKISMRGLSLREKLNRFHWSILRKSLMLLWSGESAENVLAELRLADDPFPLIGILEAERKKDINATMYSYKERLLKLSKKDIRLLLDWAFKEPSAEEVNNDDNVPFELIRVVRLLIHFKSYKAVTEHLMENPSSLLLPNVISNSIVKKEPLDEQPDVEQYTQFIRNYYKLSSVNLDNSRSQQLSATMNN</sequence>
<dbReference type="CTD" id="68919559"/>
<feature type="region of interest" description="Disordered" evidence="1">
    <location>
        <begin position="228"/>
        <end position="252"/>
    </location>
</feature>
<dbReference type="AlphaFoldDB" id="B6IGV0"/>
<dbReference type="GeneID" id="68919559"/>
<dbReference type="EMBL" id="HE601041">
    <property type="protein sequence ID" value="CAR99130.1"/>
    <property type="molecule type" value="Genomic_DNA"/>
</dbReference>
<proteinExistence type="predicted"/>
<dbReference type="KEGG" id="cbr:CBG_28111"/>
<evidence type="ECO:0000256" key="1">
    <source>
        <dbReference type="SAM" id="MobiDB-lite"/>
    </source>
</evidence>
<reference evidence="2 3" key="1">
    <citation type="journal article" date="2003" name="PLoS Biol.">
        <title>The genome sequence of Caenorhabditis briggsae: a platform for comparative genomics.</title>
        <authorList>
            <person name="Stein L.D."/>
            <person name="Bao Z."/>
            <person name="Blasiar D."/>
            <person name="Blumenthal T."/>
            <person name="Brent M.R."/>
            <person name="Chen N."/>
            <person name="Chinwalla A."/>
            <person name="Clarke L."/>
            <person name="Clee C."/>
            <person name="Coghlan A."/>
            <person name="Coulson A."/>
            <person name="D'Eustachio P."/>
            <person name="Fitch D.H."/>
            <person name="Fulton L.A."/>
            <person name="Fulton R.E."/>
            <person name="Griffiths-Jones S."/>
            <person name="Harris T.W."/>
            <person name="Hillier L.W."/>
            <person name="Kamath R."/>
            <person name="Kuwabara P.E."/>
            <person name="Mardis E.R."/>
            <person name="Marra M.A."/>
            <person name="Miner T.L."/>
            <person name="Minx P."/>
            <person name="Mullikin J.C."/>
            <person name="Plumb R.W."/>
            <person name="Rogers J."/>
            <person name="Schein J.E."/>
            <person name="Sohrmann M."/>
            <person name="Spieth J."/>
            <person name="Stajich J.E."/>
            <person name="Wei C."/>
            <person name="Willey D."/>
            <person name="Wilson R.K."/>
            <person name="Durbin R."/>
            <person name="Waterston R.H."/>
        </authorList>
    </citation>
    <scope>NUCLEOTIDE SEQUENCE [LARGE SCALE GENOMIC DNA]</scope>
    <source>
        <strain evidence="2 3">AF16</strain>
    </source>
</reference>
<feature type="compositionally biased region" description="Low complexity" evidence="1">
    <location>
        <begin position="294"/>
        <end position="324"/>
    </location>
</feature>
<evidence type="ECO:0000313" key="3">
    <source>
        <dbReference type="Proteomes" id="UP000008549"/>
    </source>
</evidence>
<dbReference type="Proteomes" id="UP000008549">
    <property type="component" value="Unassembled WGS sequence"/>
</dbReference>
<keyword evidence="3" id="KW-1185">Reference proteome</keyword>
<accession>B6IGV0</accession>
<feature type="compositionally biased region" description="Polar residues" evidence="1">
    <location>
        <begin position="325"/>
        <end position="337"/>
    </location>
</feature>
<dbReference type="HOGENOM" id="CLU_380936_0_0_1"/>
<dbReference type="InParanoid" id="B6IGV0"/>
<gene>
    <name evidence="2" type="ORF">CBG28111</name>
    <name evidence="2" type="ORF">CBG_28111</name>
</gene>
<name>B6IGV0_CAEBR</name>
<evidence type="ECO:0000313" key="2">
    <source>
        <dbReference type="EMBL" id="CAR99130.1"/>
    </source>
</evidence>
<dbReference type="RefSeq" id="XP_045098697.1">
    <property type="nucleotide sequence ID" value="XM_045240667.1"/>
</dbReference>
<protein>
    <submittedName>
        <fullName evidence="2">Protein CBG28111</fullName>
    </submittedName>
</protein>
<feature type="region of interest" description="Disordered" evidence="1">
    <location>
        <begin position="280"/>
        <end position="351"/>
    </location>
</feature>
<reference evidence="2 3" key="2">
    <citation type="journal article" date="2011" name="PLoS Genet.">
        <title>Caenorhabditis briggsae recombinant inbred line genotypes reveal inter-strain incompatibility and the evolution of recombination.</title>
        <authorList>
            <person name="Ross J.A."/>
            <person name="Koboldt D.C."/>
            <person name="Staisch J.E."/>
            <person name="Chamberlin H.M."/>
            <person name="Gupta B.P."/>
            <person name="Miller R.D."/>
            <person name="Baird S.E."/>
            <person name="Haag E.S."/>
        </authorList>
    </citation>
    <scope>NUCLEOTIDE SEQUENCE [LARGE SCALE GENOMIC DNA]</scope>
    <source>
        <strain evidence="2 3">AF16</strain>
    </source>
</reference>